<feature type="region of interest" description="Disordered" evidence="2">
    <location>
        <begin position="1"/>
        <end position="21"/>
    </location>
</feature>
<dbReference type="SUPFAM" id="SSF52540">
    <property type="entry name" value="P-loop containing nucleoside triphosphate hydrolases"/>
    <property type="match status" value="1"/>
</dbReference>
<feature type="compositionally biased region" description="Basic and acidic residues" evidence="2">
    <location>
        <begin position="9"/>
        <end position="21"/>
    </location>
</feature>
<protein>
    <recommendedName>
        <fullName evidence="3">ATPase dynein-related AAA domain-containing protein</fullName>
    </recommendedName>
</protein>
<dbReference type="InterPro" id="IPR011704">
    <property type="entry name" value="ATPase_dyneun-rel_AAA"/>
</dbReference>
<evidence type="ECO:0000259" key="3">
    <source>
        <dbReference type="Pfam" id="PF07728"/>
    </source>
</evidence>
<evidence type="ECO:0000256" key="2">
    <source>
        <dbReference type="SAM" id="MobiDB-lite"/>
    </source>
</evidence>
<keyword evidence="1" id="KW-0175">Coiled coil</keyword>
<dbReference type="Pfam" id="PF07728">
    <property type="entry name" value="AAA_5"/>
    <property type="match status" value="1"/>
</dbReference>
<dbReference type="Proteomes" id="UP000238937">
    <property type="component" value="Unassembled WGS sequence"/>
</dbReference>
<evidence type="ECO:0000313" key="4">
    <source>
        <dbReference type="EMBL" id="PSB58050.1"/>
    </source>
</evidence>
<comment type="caution">
    <text evidence="4">The sequence shown here is derived from an EMBL/GenBank/DDBJ whole genome shotgun (WGS) entry which is preliminary data.</text>
</comment>
<feature type="domain" description="ATPase dynein-related AAA" evidence="3">
    <location>
        <begin position="212"/>
        <end position="309"/>
    </location>
</feature>
<dbReference type="GO" id="GO:0005524">
    <property type="term" value="F:ATP binding"/>
    <property type="evidence" value="ECO:0007669"/>
    <property type="project" value="InterPro"/>
</dbReference>
<gene>
    <name evidence="4" type="ORF">C7B77_06215</name>
</gene>
<proteinExistence type="predicted"/>
<dbReference type="GO" id="GO:0016887">
    <property type="term" value="F:ATP hydrolysis activity"/>
    <property type="evidence" value="ECO:0007669"/>
    <property type="project" value="InterPro"/>
</dbReference>
<dbReference type="RefSeq" id="WP_106301600.1">
    <property type="nucleotide sequence ID" value="NZ_PVWO01000050.1"/>
</dbReference>
<dbReference type="EMBL" id="PVWO01000050">
    <property type="protein sequence ID" value="PSB58050.1"/>
    <property type="molecule type" value="Genomic_DNA"/>
</dbReference>
<keyword evidence="5" id="KW-1185">Reference proteome</keyword>
<dbReference type="Gene3D" id="3.40.50.300">
    <property type="entry name" value="P-loop containing nucleotide triphosphate hydrolases"/>
    <property type="match status" value="1"/>
</dbReference>
<reference evidence="4 5" key="1">
    <citation type="submission" date="2018-03" db="EMBL/GenBank/DDBJ databases">
        <title>The ancient ancestry and fast evolution of plastids.</title>
        <authorList>
            <person name="Moore K.R."/>
            <person name="Magnabosco C."/>
            <person name="Momper L."/>
            <person name="Gold D.A."/>
            <person name="Bosak T."/>
            <person name="Fournier G.P."/>
        </authorList>
    </citation>
    <scope>NUCLEOTIDE SEQUENCE [LARGE SCALE GENOMIC DNA]</scope>
    <source>
        <strain evidence="4 5">CCALA 037</strain>
    </source>
</reference>
<dbReference type="AlphaFoldDB" id="A0A2T1GJS4"/>
<organism evidence="4 5">
    <name type="scientific">Chamaesiphon polymorphus CCALA 037</name>
    <dbReference type="NCBI Taxonomy" id="2107692"/>
    <lineage>
        <taxon>Bacteria</taxon>
        <taxon>Bacillati</taxon>
        <taxon>Cyanobacteriota</taxon>
        <taxon>Cyanophyceae</taxon>
        <taxon>Gomontiellales</taxon>
        <taxon>Chamaesiphonaceae</taxon>
        <taxon>Chamaesiphon</taxon>
    </lineage>
</organism>
<evidence type="ECO:0000256" key="1">
    <source>
        <dbReference type="SAM" id="Coils"/>
    </source>
</evidence>
<dbReference type="OrthoDB" id="572516at2"/>
<accession>A0A2T1GJS4</accession>
<sequence>MGQPRGKREKGDRCNRTKKADPIAQDVRAVGEEEARNLENEIAILVSQEERRNWAEQCSIEKKELEIYKDKIEKENQIKQEQIMLNLSQEREDWIAEANFQKQEFELQKNWLEKEGERINHNRNSLEEKEKELIRIKKEINCYTSLLTLVEDRDRESDIEHSSIPKSTNLEPEDLGDRWIEMLESKNQILPESIAIGYLVSTITALCSGSMVLLNGTVGVGKSSMVRKSAKLLGGNSEIIPIRPSWLDPSDLLGFFDPLSETFRPSSFTTALKKAAKYPDRPFLICLDELNLARIENYGADLLSILEYSKDKAGAEDKKRTLSLYSEDIEIHLWDKLKLLRAEENLTIEQKLLIAQLDRTLSTMKSECEIPQNLILVGTLNSDETTYDLSPKVIDRSYVITYPLVDFKAVLSKGKNNISEQLSISKFQEKVKVCMDCMDESTNFLPAFLVDPTDIPSRINDSWKKDWARIIKWNEDYISYLGIPLGHRVKRDYQMFFAVSHCLGITNANPKRCLSYFILAKLLPRISFFKDKDKKLEYLCQQWIEEIRQDYLIGDEGYILEELERQILDSGRRNVRYWG</sequence>
<name>A0A2T1GJS4_9CYAN</name>
<evidence type="ECO:0000313" key="5">
    <source>
        <dbReference type="Proteomes" id="UP000238937"/>
    </source>
</evidence>
<feature type="coiled-coil region" evidence="1">
    <location>
        <begin position="28"/>
        <end position="146"/>
    </location>
</feature>
<dbReference type="InterPro" id="IPR027417">
    <property type="entry name" value="P-loop_NTPase"/>
</dbReference>